<dbReference type="AlphaFoldDB" id="A0A699SEP8"/>
<organism evidence="1">
    <name type="scientific">Tanacetum cinerariifolium</name>
    <name type="common">Dalmatian daisy</name>
    <name type="synonym">Chrysanthemum cinerariifolium</name>
    <dbReference type="NCBI Taxonomy" id="118510"/>
    <lineage>
        <taxon>Eukaryota</taxon>
        <taxon>Viridiplantae</taxon>
        <taxon>Streptophyta</taxon>
        <taxon>Embryophyta</taxon>
        <taxon>Tracheophyta</taxon>
        <taxon>Spermatophyta</taxon>
        <taxon>Magnoliopsida</taxon>
        <taxon>eudicotyledons</taxon>
        <taxon>Gunneridae</taxon>
        <taxon>Pentapetalae</taxon>
        <taxon>asterids</taxon>
        <taxon>campanulids</taxon>
        <taxon>Asterales</taxon>
        <taxon>Asteraceae</taxon>
        <taxon>Asteroideae</taxon>
        <taxon>Anthemideae</taxon>
        <taxon>Anthemidinae</taxon>
        <taxon>Tanacetum</taxon>
    </lineage>
</organism>
<dbReference type="PANTHER" id="PTHR48098">
    <property type="entry name" value="ENTEROCHELIN ESTERASE-RELATED"/>
    <property type="match status" value="1"/>
</dbReference>
<feature type="non-terminal residue" evidence="1">
    <location>
        <position position="1"/>
    </location>
</feature>
<protein>
    <recommendedName>
        <fullName evidence="2">Esterase</fullName>
    </recommendedName>
</protein>
<gene>
    <name evidence="1" type="ORF">Tci_867922</name>
</gene>
<dbReference type="InterPro" id="IPR000801">
    <property type="entry name" value="Esterase-like"/>
</dbReference>
<sequence length="150" mass="16444">FGEPTLKRFEDELKQTVIPVVESNYRVAPGAQNRALAGLSLGGLQTLYAGIRNTDQFAYLGVFSSGFFANNAALSDPQYAFMKANAGTINTNLKQLWLSMGGPADIAYANNKIMRAKMDELGINLSFPFRVDSGWWPARQLRGPGRSHAQ</sequence>
<evidence type="ECO:0000313" key="1">
    <source>
        <dbReference type="EMBL" id="GFC95952.1"/>
    </source>
</evidence>
<evidence type="ECO:0008006" key="2">
    <source>
        <dbReference type="Google" id="ProtNLM"/>
    </source>
</evidence>
<name>A0A699SEP8_TANCI</name>
<comment type="caution">
    <text evidence="1">The sequence shown here is derived from an EMBL/GenBank/DDBJ whole genome shotgun (WGS) entry which is preliminary data.</text>
</comment>
<accession>A0A699SEP8</accession>
<dbReference type="InterPro" id="IPR050583">
    <property type="entry name" value="Mycobacterial_A85_antigen"/>
</dbReference>
<dbReference type="Pfam" id="PF00756">
    <property type="entry name" value="Esterase"/>
    <property type="match status" value="1"/>
</dbReference>
<proteinExistence type="predicted"/>
<dbReference type="InterPro" id="IPR029058">
    <property type="entry name" value="AB_hydrolase_fold"/>
</dbReference>
<reference evidence="1" key="1">
    <citation type="journal article" date="2019" name="Sci. Rep.">
        <title>Draft genome of Tanacetum cinerariifolium, the natural source of mosquito coil.</title>
        <authorList>
            <person name="Yamashiro T."/>
            <person name="Shiraishi A."/>
            <person name="Satake H."/>
            <person name="Nakayama K."/>
        </authorList>
    </citation>
    <scope>NUCLEOTIDE SEQUENCE</scope>
</reference>
<dbReference type="EMBL" id="BKCJ011157457">
    <property type="protein sequence ID" value="GFC95952.1"/>
    <property type="molecule type" value="Genomic_DNA"/>
</dbReference>
<dbReference type="SUPFAM" id="SSF53474">
    <property type="entry name" value="alpha/beta-Hydrolases"/>
    <property type="match status" value="1"/>
</dbReference>
<dbReference type="Gene3D" id="3.40.50.1820">
    <property type="entry name" value="alpha/beta hydrolase"/>
    <property type="match status" value="1"/>
</dbReference>